<protein>
    <recommendedName>
        <fullName evidence="3">Flagellar protein FliT</fullName>
    </recommendedName>
</protein>
<evidence type="ECO:0000313" key="1">
    <source>
        <dbReference type="EMBL" id="SEH14701.1"/>
    </source>
</evidence>
<sequence>MNPDTLVALWERAYDAALRGDGEALLHALRELEAWRSAPAAPATAASAGSVRALHAACALQAATLRVVEAQRGRLAGELQLIARARRLHGAYTPVAQASALEARA</sequence>
<gene>
    <name evidence="1" type="ORF">SAMN02745716_1712</name>
</gene>
<evidence type="ECO:0000313" key="2">
    <source>
        <dbReference type="Proteomes" id="UP000222056"/>
    </source>
</evidence>
<name>A0A1H6FV70_THEAL</name>
<dbReference type="EMBL" id="FNWJ01000002">
    <property type="protein sequence ID" value="SEH14701.1"/>
    <property type="molecule type" value="Genomic_DNA"/>
</dbReference>
<organism evidence="1 2">
    <name type="scientific">Thermoleophilum album</name>
    <dbReference type="NCBI Taxonomy" id="29539"/>
    <lineage>
        <taxon>Bacteria</taxon>
        <taxon>Bacillati</taxon>
        <taxon>Actinomycetota</taxon>
        <taxon>Thermoleophilia</taxon>
        <taxon>Thermoleophilales</taxon>
        <taxon>Thermoleophilaceae</taxon>
        <taxon>Thermoleophilum</taxon>
    </lineage>
</organism>
<accession>A0A1H6FV70</accession>
<evidence type="ECO:0008006" key="3">
    <source>
        <dbReference type="Google" id="ProtNLM"/>
    </source>
</evidence>
<reference evidence="2" key="1">
    <citation type="submission" date="2016-10" db="EMBL/GenBank/DDBJ databases">
        <authorList>
            <person name="Varghese N."/>
            <person name="Submissions S."/>
        </authorList>
    </citation>
    <scope>NUCLEOTIDE SEQUENCE [LARGE SCALE GENOMIC DNA]</scope>
    <source>
        <strain evidence="2">ATCC 35263</strain>
    </source>
</reference>
<proteinExistence type="predicted"/>
<dbReference type="Proteomes" id="UP000222056">
    <property type="component" value="Unassembled WGS sequence"/>
</dbReference>
<dbReference type="RefSeq" id="WP_093118155.1">
    <property type="nucleotide sequence ID" value="NZ_FNWJ01000002.1"/>
</dbReference>
<dbReference type="AlphaFoldDB" id="A0A1H6FV70"/>
<keyword evidence="2" id="KW-1185">Reference proteome</keyword>
<dbReference type="STRING" id="29539.SAMN02745716_1712"/>